<feature type="compositionally biased region" description="Basic residues" evidence="2">
    <location>
        <begin position="328"/>
        <end position="340"/>
    </location>
</feature>
<accession>A0A250XPT2</accession>
<evidence type="ECO:0000256" key="2">
    <source>
        <dbReference type="SAM" id="MobiDB-lite"/>
    </source>
</evidence>
<gene>
    <name evidence="3" type="ORF">CEUSTIGMA_g12488.t1</name>
</gene>
<feature type="coiled-coil region" evidence="1">
    <location>
        <begin position="175"/>
        <end position="209"/>
    </location>
</feature>
<comment type="caution">
    <text evidence="3">The sequence shown here is derived from an EMBL/GenBank/DDBJ whole genome shotgun (WGS) entry which is preliminary data.</text>
</comment>
<keyword evidence="1" id="KW-0175">Coiled coil</keyword>
<feature type="region of interest" description="Disordered" evidence="2">
    <location>
        <begin position="316"/>
        <end position="340"/>
    </location>
</feature>
<feature type="compositionally biased region" description="Polar residues" evidence="2">
    <location>
        <begin position="294"/>
        <end position="303"/>
    </location>
</feature>
<evidence type="ECO:0000313" key="3">
    <source>
        <dbReference type="EMBL" id="GAX85068.1"/>
    </source>
</evidence>
<feature type="region of interest" description="Disordered" evidence="2">
    <location>
        <begin position="220"/>
        <end position="303"/>
    </location>
</feature>
<dbReference type="AlphaFoldDB" id="A0A250XPT2"/>
<keyword evidence="4" id="KW-1185">Reference proteome</keyword>
<sequence length="340" mass="37107">MDYSDALQNFHLEELIACSTNGAQYMLVIQGEQHSGENVISVCVTNWVCPIWSSIISLRSVNSMIKNQGPATDLEKVLGWIQQSFKSPESSLFLQDDEAHLMGYFQYGNRYNIRTFLKTQTLVLSNRLPPSGSLRRESDQRSIKIIQGISMQLLDNVKRADAEQTRLQIMLEKERSEHTAVIQDLEKSLRRLQEEYIEVKAKVDMYEGRTFRDSPIVSKKARGAGLQDGASYSPDGSLGHARSTAAGGSAMFDLGQEPWRPKEGLPLSQDPGVSASTALAQGPNTQIEGRHPSGQVSIAPSNAGGSDVCALPALVVSGSSGRGSGRGSRGRLPGRSRLKS</sequence>
<dbReference type="Proteomes" id="UP000232323">
    <property type="component" value="Unassembled WGS sequence"/>
</dbReference>
<proteinExistence type="predicted"/>
<evidence type="ECO:0000313" key="4">
    <source>
        <dbReference type="Proteomes" id="UP000232323"/>
    </source>
</evidence>
<dbReference type="EMBL" id="BEGY01000148">
    <property type="protein sequence ID" value="GAX85068.1"/>
    <property type="molecule type" value="Genomic_DNA"/>
</dbReference>
<feature type="compositionally biased region" description="Polar residues" evidence="2">
    <location>
        <begin position="274"/>
        <end position="287"/>
    </location>
</feature>
<name>A0A250XPT2_9CHLO</name>
<reference evidence="3 4" key="1">
    <citation type="submission" date="2017-08" db="EMBL/GenBank/DDBJ databases">
        <title>Acidophilic green algal genome provides insights into adaptation to an acidic environment.</title>
        <authorList>
            <person name="Hirooka S."/>
            <person name="Hirose Y."/>
            <person name="Kanesaki Y."/>
            <person name="Higuchi S."/>
            <person name="Fujiwara T."/>
            <person name="Onuma R."/>
            <person name="Era A."/>
            <person name="Ohbayashi R."/>
            <person name="Uzuka A."/>
            <person name="Nozaki H."/>
            <person name="Yoshikawa H."/>
            <person name="Miyagishima S.Y."/>
        </authorList>
    </citation>
    <scope>NUCLEOTIDE SEQUENCE [LARGE SCALE GENOMIC DNA]</scope>
    <source>
        <strain evidence="3 4">NIES-2499</strain>
    </source>
</reference>
<evidence type="ECO:0000256" key="1">
    <source>
        <dbReference type="SAM" id="Coils"/>
    </source>
</evidence>
<organism evidence="3 4">
    <name type="scientific">Chlamydomonas eustigma</name>
    <dbReference type="NCBI Taxonomy" id="1157962"/>
    <lineage>
        <taxon>Eukaryota</taxon>
        <taxon>Viridiplantae</taxon>
        <taxon>Chlorophyta</taxon>
        <taxon>core chlorophytes</taxon>
        <taxon>Chlorophyceae</taxon>
        <taxon>CS clade</taxon>
        <taxon>Chlamydomonadales</taxon>
        <taxon>Chlamydomonadaceae</taxon>
        <taxon>Chlamydomonas</taxon>
    </lineage>
</organism>
<protein>
    <submittedName>
        <fullName evidence="3">Uncharacterized protein</fullName>
    </submittedName>
</protein>